<keyword evidence="5 11" id="KW-0521">NADP</keyword>
<dbReference type="GO" id="GO:0046872">
    <property type="term" value="F:metal ion binding"/>
    <property type="evidence" value="ECO:0007669"/>
    <property type="project" value="UniProtKB-KW"/>
</dbReference>
<keyword evidence="17" id="KW-1185">Reference proteome</keyword>
<comment type="caution">
    <text evidence="12">Lacks conserved residue(s) required for the propagation of feature annotation.</text>
</comment>
<reference evidence="16 17" key="1">
    <citation type="journal article" date="2017" name="BMC Genomics">
        <title>Comparative genomic and phylogenomic analyses of the Bifidobacteriaceae family.</title>
        <authorList>
            <person name="Lugli G.A."/>
            <person name="Milani C."/>
            <person name="Turroni F."/>
            <person name="Duranti S."/>
            <person name="Mancabelli L."/>
            <person name="Mangifesta M."/>
            <person name="Ferrario C."/>
            <person name="Modesto M."/>
            <person name="Mattarelli P."/>
            <person name="Jiri K."/>
            <person name="van Sinderen D."/>
            <person name="Ventura M."/>
        </authorList>
    </citation>
    <scope>NUCLEOTIDE SEQUENCE [LARGE SCALE GENOMIC DNA]</scope>
    <source>
        <strain evidence="16 17">DSM 100202</strain>
    </source>
</reference>
<feature type="binding site" evidence="11">
    <location>
        <begin position="467"/>
        <end position="471"/>
    </location>
    <ligand>
        <name>AMP</name>
        <dbReference type="ChEBI" id="CHEBI:456215"/>
    </ligand>
</feature>
<keyword evidence="7 11" id="KW-0456">Lyase</keyword>
<evidence type="ECO:0000256" key="4">
    <source>
        <dbReference type="ARBA" id="ARBA00022840"/>
    </source>
</evidence>
<comment type="cofactor">
    <cofactor evidence="11">
        <name>Mg(2+)</name>
        <dbReference type="ChEBI" id="CHEBI:18420"/>
    </cofactor>
</comment>
<keyword evidence="12" id="KW-0630">Potassium</keyword>
<evidence type="ECO:0000256" key="3">
    <source>
        <dbReference type="ARBA" id="ARBA00022741"/>
    </source>
</evidence>
<evidence type="ECO:0000256" key="12">
    <source>
        <dbReference type="HAMAP-Rule" id="MF_01966"/>
    </source>
</evidence>
<evidence type="ECO:0000256" key="11">
    <source>
        <dbReference type="HAMAP-Rule" id="MF_01965"/>
    </source>
</evidence>
<dbReference type="GO" id="GO:0016301">
    <property type="term" value="F:kinase activity"/>
    <property type="evidence" value="ECO:0007669"/>
    <property type="project" value="UniProtKB-KW"/>
</dbReference>
<comment type="catalytic activity">
    <reaction evidence="9 11">
        <text>(6S)-NADHX + ADP = AMP + phosphate + NADH + H(+)</text>
        <dbReference type="Rhea" id="RHEA:32223"/>
        <dbReference type="ChEBI" id="CHEBI:15378"/>
        <dbReference type="ChEBI" id="CHEBI:43474"/>
        <dbReference type="ChEBI" id="CHEBI:57945"/>
        <dbReference type="ChEBI" id="CHEBI:64074"/>
        <dbReference type="ChEBI" id="CHEBI:456215"/>
        <dbReference type="ChEBI" id="CHEBI:456216"/>
        <dbReference type="EC" id="4.2.1.136"/>
    </reaction>
</comment>
<accession>A0A261FYA7</accession>
<feature type="compositionally biased region" description="Polar residues" evidence="13">
    <location>
        <begin position="519"/>
        <end position="528"/>
    </location>
</feature>
<dbReference type="CDD" id="cd01171">
    <property type="entry name" value="YXKO-related"/>
    <property type="match status" value="1"/>
</dbReference>
<dbReference type="PANTHER" id="PTHR12592">
    <property type="entry name" value="ATP-DEPENDENT (S)-NAD(P)H-HYDRATE DEHYDRATASE FAMILY MEMBER"/>
    <property type="match status" value="1"/>
</dbReference>
<keyword evidence="16" id="KW-0418">Kinase</keyword>
<evidence type="ECO:0000259" key="14">
    <source>
        <dbReference type="PROSITE" id="PS51383"/>
    </source>
</evidence>
<dbReference type="Gene3D" id="3.40.50.10260">
    <property type="entry name" value="YjeF N-terminal domain"/>
    <property type="match status" value="1"/>
</dbReference>
<evidence type="ECO:0000259" key="15">
    <source>
        <dbReference type="PROSITE" id="PS51385"/>
    </source>
</evidence>
<comment type="cofactor">
    <cofactor evidence="12">
        <name>K(+)</name>
        <dbReference type="ChEBI" id="CHEBI:29103"/>
    </cofactor>
    <text evidence="12">Binds 1 potassium ion per subunit.</text>
</comment>
<comment type="similarity">
    <text evidence="2">In the C-terminal section; belongs to the NnrD/CARKD family.</text>
</comment>
<dbReference type="InterPro" id="IPR004443">
    <property type="entry name" value="YjeF_N_dom"/>
</dbReference>
<feature type="binding site" evidence="11">
    <location>
        <position position="425"/>
    </location>
    <ligand>
        <name>(6S)-NADPHX</name>
        <dbReference type="ChEBI" id="CHEBI:64076"/>
    </ligand>
</feature>
<name>A0A261FYA7_9BIFI</name>
<comment type="function">
    <text evidence="8">Bifunctional enzyme that catalyzes the epimerization of the S- and R-forms of NAD(P)HX and the dehydration of the S-form of NAD(P)HX at the expense of ADP, which is converted to AMP. This allows the repair of both epimers of NAD(P)HX, a damaged form of NAD(P)H that is a result of enzymatic or heat-dependent hydration.</text>
</comment>
<evidence type="ECO:0000256" key="2">
    <source>
        <dbReference type="ARBA" id="ARBA00009524"/>
    </source>
</evidence>
<evidence type="ECO:0000256" key="13">
    <source>
        <dbReference type="SAM" id="MobiDB-lite"/>
    </source>
</evidence>
<feature type="binding site" evidence="12">
    <location>
        <position position="210"/>
    </location>
    <ligand>
        <name>(6S)-NADPHX</name>
        <dbReference type="ChEBI" id="CHEBI:64076"/>
    </ligand>
</feature>
<dbReference type="OrthoDB" id="9806925at2"/>
<feature type="region of interest" description="Disordered" evidence="13">
    <location>
        <begin position="487"/>
        <end position="531"/>
    </location>
</feature>
<feature type="binding site" evidence="11">
    <location>
        <position position="549"/>
    </location>
    <ligand>
        <name>AMP</name>
        <dbReference type="ChEBI" id="CHEBI:456215"/>
    </ligand>
</feature>
<comment type="catalytic activity">
    <reaction evidence="12">
        <text>(6R)-NADPHX = (6S)-NADPHX</text>
        <dbReference type="Rhea" id="RHEA:32227"/>
        <dbReference type="ChEBI" id="CHEBI:64076"/>
        <dbReference type="ChEBI" id="CHEBI:64077"/>
        <dbReference type="EC" id="5.1.99.6"/>
    </reaction>
</comment>
<dbReference type="PROSITE" id="PS51385">
    <property type="entry name" value="YJEF_N"/>
    <property type="match status" value="1"/>
</dbReference>
<keyword evidence="3 11" id="KW-0547">Nucleotide-binding</keyword>
<dbReference type="SUPFAM" id="SSF53613">
    <property type="entry name" value="Ribokinase-like"/>
    <property type="match status" value="2"/>
</dbReference>
<feature type="compositionally biased region" description="Polar residues" evidence="13">
    <location>
        <begin position="487"/>
        <end position="505"/>
    </location>
</feature>
<organism evidence="16 17">
    <name type="scientific">Bifidobacterium hapali</name>
    <dbReference type="NCBI Taxonomy" id="1630172"/>
    <lineage>
        <taxon>Bacteria</taxon>
        <taxon>Bacillati</taxon>
        <taxon>Actinomycetota</taxon>
        <taxon>Actinomycetes</taxon>
        <taxon>Bifidobacteriales</taxon>
        <taxon>Bifidobacteriaceae</taxon>
        <taxon>Bifidobacterium</taxon>
    </lineage>
</organism>
<keyword evidence="16" id="KW-0808">Transferase</keyword>
<comment type="function">
    <text evidence="12">Catalyzes the epimerization of the S- and R-forms of NAD(P)HX, a damaged form of NAD(P)H that is a result of enzymatic or heat-dependent hydration. This is a prerequisite for the S-specific NAD(P)H-hydrate dehydratase to allow the repair of both epimers of NAD(P)HX.</text>
</comment>
<keyword evidence="6 11" id="KW-0520">NAD</keyword>
<comment type="caution">
    <text evidence="16">The sequence shown here is derived from an EMBL/GenBank/DDBJ whole genome shotgun (WGS) entry which is preliminary data.</text>
</comment>
<proteinExistence type="inferred from homology"/>
<feature type="compositionally biased region" description="Acidic residues" evidence="13">
    <location>
        <begin position="508"/>
        <end position="517"/>
    </location>
</feature>
<dbReference type="GO" id="GO:0110051">
    <property type="term" value="P:metabolite repair"/>
    <property type="evidence" value="ECO:0007669"/>
    <property type="project" value="TreeGrafter"/>
</dbReference>
<evidence type="ECO:0000256" key="8">
    <source>
        <dbReference type="ARBA" id="ARBA00025153"/>
    </source>
</evidence>
<feature type="binding site" evidence="12">
    <location>
        <position position="78"/>
    </location>
    <ligand>
        <name>K(+)</name>
        <dbReference type="ChEBI" id="CHEBI:29103"/>
    </ligand>
</feature>
<comment type="catalytic activity">
    <reaction evidence="10 11">
        <text>(6S)-NADPHX + ADP = AMP + phosphate + NADPH + H(+)</text>
        <dbReference type="Rhea" id="RHEA:32235"/>
        <dbReference type="ChEBI" id="CHEBI:15378"/>
        <dbReference type="ChEBI" id="CHEBI:43474"/>
        <dbReference type="ChEBI" id="CHEBI:57783"/>
        <dbReference type="ChEBI" id="CHEBI:64076"/>
        <dbReference type="ChEBI" id="CHEBI:456215"/>
        <dbReference type="ChEBI" id="CHEBI:456216"/>
        <dbReference type="EC" id="4.2.1.136"/>
    </reaction>
</comment>
<dbReference type="HAMAP" id="MF_01966">
    <property type="entry name" value="NADHX_epimerase"/>
    <property type="match status" value="1"/>
</dbReference>
<evidence type="ECO:0000313" key="16">
    <source>
        <dbReference type="EMBL" id="OZG64174.1"/>
    </source>
</evidence>
<evidence type="ECO:0000256" key="6">
    <source>
        <dbReference type="ARBA" id="ARBA00023027"/>
    </source>
</evidence>
<dbReference type="EMBL" id="MWWY01000025">
    <property type="protein sequence ID" value="OZG64174.1"/>
    <property type="molecule type" value="Genomic_DNA"/>
</dbReference>
<dbReference type="InterPro" id="IPR000631">
    <property type="entry name" value="CARKD"/>
</dbReference>
<dbReference type="GO" id="GO:0005524">
    <property type="term" value="F:ATP binding"/>
    <property type="evidence" value="ECO:0007669"/>
    <property type="project" value="UniProtKB-KW"/>
</dbReference>
<dbReference type="Gene3D" id="3.40.1190.20">
    <property type="match status" value="1"/>
</dbReference>
<dbReference type="EC" id="4.2.1.136" evidence="11"/>
<evidence type="ECO:0000256" key="9">
    <source>
        <dbReference type="ARBA" id="ARBA00048238"/>
    </source>
</evidence>
<evidence type="ECO:0000256" key="1">
    <source>
        <dbReference type="ARBA" id="ARBA00006001"/>
    </source>
</evidence>
<dbReference type="Proteomes" id="UP000216074">
    <property type="component" value="Unassembled WGS sequence"/>
</dbReference>
<dbReference type="GO" id="GO:0046496">
    <property type="term" value="P:nicotinamide nucleotide metabolic process"/>
    <property type="evidence" value="ECO:0007669"/>
    <property type="project" value="UniProtKB-UniRule"/>
</dbReference>
<comment type="function">
    <text evidence="11">Catalyzes the dehydration of the S-form of NAD(P)HX at the expense of ADP, which is converted to AMP. Together with NAD(P)HX epimerase, which catalyzes the epimerization of the S- and R-forms, the enzyme allows the repair of both epimers of NAD(P)HX, a damaged form of NAD(P)H that is a result of enzymatic or heat-dependent hydration.</text>
</comment>
<dbReference type="HAMAP" id="MF_01965">
    <property type="entry name" value="NADHX_dehydratase"/>
    <property type="match status" value="1"/>
</dbReference>
<dbReference type="AlphaFoldDB" id="A0A261FYA7"/>
<feature type="binding site" evidence="11">
    <location>
        <position position="550"/>
    </location>
    <ligand>
        <name>(6S)-NADPHX</name>
        <dbReference type="ChEBI" id="CHEBI:64076"/>
    </ligand>
</feature>
<dbReference type="PROSITE" id="PS51383">
    <property type="entry name" value="YJEF_C_3"/>
    <property type="match status" value="1"/>
</dbReference>
<comment type="similarity">
    <text evidence="11">Belongs to the NnrD/CARKD family.</text>
</comment>
<comment type="subunit">
    <text evidence="11">Homotetramer.</text>
</comment>
<feature type="binding site" evidence="11">
    <location>
        <position position="309"/>
    </location>
    <ligand>
        <name>(6S)-NADPHX</name>
        <dbReference type="ChEBI" id="CHEBI:64076"/>
    </ligand>
</feature>
<feature type="binding site" evidence="12">
    <location>
        <begin position="77"/>
        <end position="81"/>
    </location>
    <ligand>
        <name>(6S)-NADPHX</name>
        <dbReference type="ChEBI" id="CHEBI:64076"/>
    </ligand>
</feature>
<evidence type="ECO:0000256" key="7">
    <source>
        <dbReference type="ARBA" id="ARBA00023239"/>
    </source>
</evidence>
<feature type="binding site" evidence="11">
    <location>
        <position position="359"/>
    </location>
    <ligand>
        <name>(6S)-NADPHX</name>
        <dbReference type="ChEBI" id="CHEBI:64076"/>
    </ligand>
</feature>
<evidence type="ECO:0000256" key="10">
    <source>
        <dbReference type="ARBA" id="ARBA00049209"/>
    </source>
</evidence>
<keyword evidence="4 11" id="KW-0067">ATP-binding</keyword>
<comment type="catalytic activity">
    <reaction evidence="12">
        <text>(6R)-NADHX = (6S)-NADHX</text>
        <dbReference type="Rhea" id="RHEA:32215"/>
        <dbReference type="ChEBI" id="CHEBI:64074"/>
        <dbReference type="ChEBI" id="CHEBI:64075"/>
        <dbReference type="EC" id="5.1.99.6"/>
    </reaction>
</comment>
<dbReference type="GO" id="GO:0052856">
    <property type="term" value="F:NAD(P)HX epimerase activity"/>
    <property type="evidence" value="ECO:0007669"/>
    <property type="project" value="UniProtKB-UniRule"/>
</dbReference>
<dbReference type="GO" id="GO:0052855">
    <property type="term" value="F:ADP-dependent NAD(P)H-hydrate dehydratase activity"/>
    <property type="evidence" value="ECO:0007669"/>
    <property type="project" value="UniProtKB-UniRule"/>
</dbReference>
<dbReference type="PANTHER" id="PTHR12592:SF0">
    <property type="entry name" value="ATP-DEPENDENT (S)-NAD(P)H-HYDRATE DEHYDRATASE"/>
    <property type="match status" value="1"/>
</dbReference>
<evidence type="ECO:0000313" key="17">
    <source>
        <dbReference type="Proteomes" id="UP000216074"/>
    </source>
</evidence>
<dbReference type="Pfam" id="PF01256">
    <property type="entry name" value="Carb_kinase"/>
    <property type="match status" value="2"/>
</dbReference>
<protein>
    <recommendedName>
        <fullName evidence="11 12">Multifunctional fusion protein</fullName>
    </recommendedName>
    <domain>
        <recommendedName>
            <fullName evidence="11">ADP-dependent (S)-NAD(P)H-hydrate dehydratase</fullName>
            <ecNumber evidence="11">4.2.1.136</ecNumber>
        </recommendedName>
        <alternativeName>
            <fullName evidence="11">ADP-dependent NAD(P)HX dehydratase</fullName>
        </alternativeName>
    </domain>
    <domain>
        <recommendedName>
            <fullName evidence="12">NAD(P)H-hydrate epimerase</fullName>
            <ecNumber evidence="12">5.1.99.6</ecNumber>
        </recommendedName>
        <alternativeName>
            <fullName evidence="12">NAD(P)HX epimerase</fullName>
        </alternativeName>
    </domain>
</protein>
<dbReference type="InterPro" id="IPR029056">
    <property type="entry name" value="Ribokinase-like"/>
</dbReference>
<feature type="domain" description="YjeF N-terminal" evidence="15">
    <location>
        <begin position="27"/>
        <end position="267"/>
    </location>
</feature>
<keyword evidence="12" id="KW-0413">Isomerase</keyword>
<dbReference type="InterPro" id="IPR036652">
    <property type="entry name" value="YjeF_N_dom_sf"/>
</dbReference>
<feature type="binding site" evidence="12">
    <location>
        <position position="160"/>
    </location>
    <ligand>
        <name>K(+)</name>
        <dbReference type="ChEBI" id="CHEBI:29103"/>
    </ligand>
</feature>
<sequence>MATNVAEQNDGTRLHMLRHAAYSASDVRAMERPLLDNGTPLMRMAATALAHTVAHLLDDEGIALDDARITLLVGSGDNGGDGLYAAAALAESGAAVTAVAVGRTIHEEAFAAFVRSGGKILILNPESEIPGCAAGFSAGEAGERLRAAVELAQHAHVIIDAMTGIGLDGALRGIAGTMAASLGVEDSVPDRTALPDGDTAGEFPFVVAVDVPSGVGVDDGAINGPYIPADVTVTFGALKPCAMLPPASYACGRVTLVDFGFDPEPYQPLVEAVSGDNVSDAIRLPRLADTKYTRGVTGLITGSVRYPGAAVLSCRAASATNVGMIRYMGPERTRTMVLSAVPEAVIGKGRVQSWVVGSGVPDGVADEDDADVQRQTIAKLLSHYAVDVNSDDPDLAFEMPPVVVDAGALDLLPQEVPSQVVLTPHAGELAALLRDRGEDVDAHDVQLEPLRWTMRAHELTGATVLLKGAVSIIVGEHSGIADTALNDHTATSDAQTQTARRTSAGSLDGDEADEIDFSDNATSEATTHTRPRVLVAGRAPAWLATAGAGDVLAGMTGALLAQQDEDESIMDTVAAAAYLHGYAAAVASGSDQRGFNPPTVYGTALRHSVGSLGHPIVASDVIAAIPSAFAQLLS</sequence>
<comment type="similarity">
    <text evidence="12">Belongs to the NnrE/AIBP family.</text>
</comment>
<feature type="domain" description="YjeF C-terminal" evidence="14">
    <location>
        <begin position="274"/>
        <end position="632"/>
    </location>
</feature>
<evidence type="ECO:0000256" key="5">
    <source>
        <dbReference type="ARBA" id="ARBA00022857"/>
    </source>
</evidence>
<keyword evidence="12" id="KW-0479">Metal-binding</keyword>
<gene>
    <name evidence="12" type="primary">nnrE</name>
    <name evidence="11" type="synonym">nnrD</name>
    <name evidence="16" type="ORF">BHAP_1341</name>
</gene>
<dbReference type="SUPFAM" id="SSF64153">
    <property type="entry name" value="YjeF N-terminal domain-like"/>
    <property type="match status" value="1"/>
</dbReference>
<feature type="binding site" evidence="12">
    <location>
        <begin position="164"/>
        <end position="170"/>
    </location>
    <ligand>
        <name>(6S)-NADPHX</name>
        <dbReference type="ChEBI" id="CHEBI:64076"/>
    </ligand>
</feature>
<dbReference type="EC" id="5.1.99.6" evidence="12"/>
<comment type="similarity">
    <text evidence="1">In the N-terminal section; belongs to the NnrE/AIBP family.</text>
</comment>
<feature type="binding site" evidence="12">
    <location>
        <position position="213"/>
    </location>
    <ligand>
        <name>K(+)</name>
        <dbReference type="ChEBI" id="CHEBI:29103"/>
    </ligand>
</feature>
<dbReference type="Pfam" id="PF03853">
    <property type="entry name" value="YjeF_N"/>
    <property type="match status" value="1"/>
</dbReference>